<dbReference type="SUPFAM" id="SSF48264">
    <property type="entry name" value="Cytochrome P450"/>
    <property type="match status" value="1"/>
</dbReference>
<dbReference type="CDD" id="cd00302">
    <property type="entry name" value="cytochrome_P450"/>
    <property type="match status" value="1"/>
</dbReference>
<dbReference type="Gene3D" id="1.10.630.10">
    <property type="entry name" value="Cytochrome P450"/>
    <property type="match status" value="1"/>
</dbReference>
<dbReference type="GO" id="GO:0004497">
    <property type="term" value="F:monooxygenase activity"/>
    <property type="evidence" value="ECO:0007669"/>
    <property type="project" value="InterPro"/>
</dbReference>
<dbReference type="PANTHER" id="PTHR24305">
    <property type="entry name" value="CYTOCHROME P450"/>
    <property type="match status" value="1"/>
</dbReference>
<comment type="similarity">
    <text evidence="1">Belongs to the cytochrome P450 family.</text>
</comment>
<dbReference type="Pfam" id="PF00067">
    <property type="entry name" value="p450"/>
    <property type="match status" value="1"/>
</dbReference>
<evidence type="ECO:0000256" key="1">
    <source>
        <dbReference type="ARBA" id="ARBA00010617"/>
    </source>
</evidence>
<dbReference type="AlphaFoldDB" id="A0AB39XXE3"/>
<dbReference type="PANTHER" id="PTHR24305:SF166">
    <property type="entry name" value="CYTOCHROME P450 12A4, MITOCHONDRIAL-RELATED"/>
    <property type="match status" value="1"/>
</dbReference>
<sequence length="421" mass="44755">MRTLHEAALDVLRVRRRRPPEDPVARNGRPARPPAARSRGGGAAVTGPGTTQSAVSRGQQARTGRAGSVRFVAGRALPLFVRGSGGARPVFSADALRALRARHGGAPVLVRGLSGAVLVLLDRQELRQFYEAEADAEADTEAAVPSPGAGGIRPCGAVSSIVAEEARHLTAAATLDLARVRHTVARTARRIVLGDAAAAGDEQLTGLLGRLRRRGRERAGAADGHTRLGRAGAYADREERALRAMDCIPATLLRTLLLLAAHPAEQDAAAAEAAGSAAPGELPRLRACVRECLRLYPAVPDLIRVTRAETEWRGVRHPAGTSVLLPAHFHQRDPEHVPAPHVFVPGRWKTPGADEDIRMAPFGHGPGRCPGDRLGLLITTALCAEVLRRRRITGTRPVLDPPGPLPVALDPRGIRLTLTRR</sequence>
<proteinExistence type="inferred from homology"/>
<reference evidence="3" key="1">
    <citation type="submission" date="2024-08" db="EMBL/GenBank/DDBJ databases">
        <authorList>
            <person name="Yu S.T."/>
        </authorList>
    </citation>
    <scope>NUCLEOTIDE SEQUENCE</scope>
    <source>
        <strain evidence="3">R33</strain>
    </source>
</reference>
<dbReference type="GO" id="GO:0005506">
    <property type="term" value="F:iron ion binding"/>
    <property type="evidence" value="ECO:0007669"/>
    <property type="project" value="InterPro"/>
</dbReference>
<dbReference type="GO" id="GO:0016705">
    <property type="term" value="F:oxidoreductase activity, acting on paired donors, with incorporation or reduction of molecular oxygen"/>
    <property type="evidence" value="ECO:0007669"/>
    <property type="project" value="InterPro"/>
</dbReference>
<organism evidence="3">
    <name type="scientific">Streptomyces sp. R33</name>
    <dbReference type="NCBI Taxonomy" id="3238629"/>
    <lineage>
        <taxon>Bacteria</taxon>
        <taxon>Bacillati</taxon>
        <taxon>Actinomycetota</taxon>
        <taxon>Actinomycetes</taxon>
        <taxon>Kitasatosporales</taxon>
        <taxon>Streptomycetaceae</taxon>
        <taxon>Streptomyces</taxon>
    </lineage>
</organism>
<accession>A0AB39XXE3</accession>
<name>A0AB39XXE3_9ACTN</name>
<dbReference type="InterPro" id="IPR050121">
    <property type="entry name" value="Cytochrome_P450_monoxygenase"/>
</dbReference>
<dbReference type="RefSeq" id="WP_136223804.1">
    <property type="nucleotide sequence ID" value="NZ_CP165727.1"/>
</dbReference>
<feature type="compositionally biased region" description="Polar residues" evidence="2">
    <location>
        <begin position="52"/>
        <end position="62"/>
    </location>
</feature>
<dbReference type="InterPro" id="IPR001128">
    <property type="entry name" value="Cyt_P450"/>
</dbReference>
<feature type="compositionally biased region" description="Low complexity" evidence="2">
    <location>
        <begin position="25"/>
        <end position="38"/>
    </location>
</feature>
<dbReference type="GO" id="GO:0020037">
    <property type="term" value="F:heme binding"/>
    <property type="evidence" value="ECO:0007669"/>
    <property type="project" value="InterPro"/>
</dbReference>
<evidence type="ECO:0000313" key="3">
    <source>
        <dbReference type="EMBL" id="XDV62565.1"/>
    </source>
</evidence>
<feature type="region of interest" description="Disordered" evidence="2">
    <location>
        <begin position="15"/>
        <end position="66"/>
    </location>
</feature>
<gene>
    <name evidence="3" type="ORF">AB5J51_06260</name>
</gene>
<dbReference type="InterPro" id="IPR036396">
    <property type="entry name" value="Cyt_P450_sf"/>
</dbReference>
<protein>
    <submittedName>
        <fullName evidence="3">Cytochrome P450</fullName>
    </submittedName>
</protein>
<evidence type="ECO:0000256" key="2">
    <source>
        <dbReference type="SAM" id="MobiDB-lite"/>
    </source>
</evidence>
<dbReference type="EMBL" id="CP165727">
    <property type="protein sequence ID" value="XDV62565.1"/>
    <property type="molecule type" value="Genomic_DNA"/>
</dbReference>